<feature type="transmembrane region" description="Helical" evidence="9">
    <location>
        <begin position="215"/>
        <end position="234"/>
    </location>
</feature>
<dbReference type="Pfam" id="PF02653">
    <property type="entry name" value="BPD_transp_2"/>
    <property type="match status" value="1"/>
</dbReference>
<evidence type="ECO:0000256" key="3">
    <source>
        <dbReference type="ARBA" id="ARBA00022692"/>
    </source>
</evidence>
<feature type="transmembrane region" description="Helical" evidence="9">
    <location>
        <begin position="250"/>
        <end position="277"/>
    </location>
</feature>
<evidence type="ECO:0000256" key="9">
    <source>
        <dbReference type="SAM" id="Phobius"/>
    </source>
</evidence>
<evidence type="ECO:0000256" key="1">
    <source>
        <dbReference type="ARBA" id="ARBA00004651"/>
    </source>
</evidence>
<proteinExistence type="predicted"/>
<feature type="transmembrane region" description="Helical" evidence="9">
    <location>
        <begin position="64"/>
        <end position="84"/>
    </location>
</feature>
<gene>
    <name evidence="11" type="ORF">EV666_110148</name>
</gene>
<dbReference type="InterPro" id="IPR003439">
    <property type="entry name" value="ABC_transporter-like_ATP-bd"/>
</dbReference>
<keyword evidence="6 9" id="KW-1133">Transmembrane helix</keyword>
<feature type="transmembrane region" description="Helical" evidence="9">
    <location>
        <begin position="156"/>
        <end position="181"/>
    </location>
</feature>
<organism evidence="11 12">
    <name type="scientific">Camelimonas lactis</name>
    <dbReference type="NCBI Taxonomy" id="659006"/>
    <lineage>
        <taxon>Bacteria</taxon>
        <taxon>Pseudomonadati</taxon>
        <taxon>Pseudomonadota</taxon>
        <taxon>Alphaproteobacteria</taxon>
        <taxon>Hyphomicrobiales</taxon>
        <taxon>Chelatococcaceae</taxon>
        <taxon>Camelimonas</taxon>
    </lineage>
</organism>
<dbReference type="GO" id="GO:0016887">
    <property type="term" value="F:ATP hydrolysis activity"/>
    <property type="evidence" value="ECO:0007669"/>
    <property type="project" value="InterPro"/>
</dbReference>
<dbReference type="InterPro" id="IPR027417">
    <property type="entry name" value="P-loop_NTPase"/>
</dbReference>
<feature type="region of interest" description="Disordered" evidence="8">
    <location>
        <begin position="604"/>
        <end position="627"/>
    </location>
</feature>
<keyword evidence="3 9" id="KW-0812">Transmembrane</keyword>
<evidence type="ECO:0000256" key="2">
    <source>
        <dbReference type="ARBA" id="ARBA00022475"/>
    </source>
</evidence>
<evidence type="ECO:0000256" key="5">
    <source>
        <dbReference type="ARBA" id="ARBA00022840"/>
    </source>
</evidence>
<dbReference type="GO" id="GO:0005524">
    <property type="term" value="F:ATP binding"/>
    <property type="evidence" value="ECO:0007669"/>
    <property type="project" value="UniProtKB-KW"/>
</dbReference>
<dbReference type="CDD" id="cd03219">
    <property type="entry name" value="ABC_Mj1267_LivG_branched"/>
    <property type="match status" value="1"/>
</dbReference>
<comment type="caution">
    <text evidence="11">The sequence shown here is derived from an EMBL/GenBank/DDBJ whole genome shotgun (WGS) entry which is preliminary data.</text>
</comment>
<dbReference type="PANTHER" id="PTHR30482:SF10">
    <property type="entry name" value="HIGH-AFFINITY BRANCHED-CHAIN AMINO ACID TRANSPORT PROTEIN BRAE"/>
    <property type="match status" value="1"/>
</dbReference>
<evidence type="ECO:0000256" key="4">
    <source>
        <dbReference type="ARBA" id="ARBA00022741"/>
    </source>
</evidence>
<evidence type="ECO:0000256" key="8">
    <source>
        <dbReference type="SAM" id="MobiDB-lite"/>
    </source>
</evidence>
<feature type="transmembrane region" description="Helical" evidence="9">
    <location>
        <begin position="289"/>
        <end position="311"/>
    </location>
</feature>
<dbReference type="PANTHER" id="PTHR30482">
    <property type="entry name" value="HIGH-AFFINITY BRANCHED-CHAIN AMINO ACID TRANSPORT SYSTEM PERMEASE"/>
    <property type="match status" value="1"/>
</dbReference>
<evidence type="ECO:0000256" key="7">
    <source>
        <dbReference type="ARBA" id="ARBA00023136"/>
    </source>
</evidence>
<keyword evidence="2" id="KW-1003">Cell membrane</keyword>
<dbReference type="OrthoDB" id="9805029at2"/>
<feature type="transmembrane region" description="Helical" evidence="9">
    <location>
        <begin position="90"/>
        <end position="110"/>
    </location>
</feature>
<evidence type="ECO:0000256" key="6">
    <source>
        <dbReference type="ARBA" id="ARBA00022989"/>
    </source>
</evidence>
<dbReference type="SMART" id="SM00382">
    <property type="entry name" value="AAA"/>
    <property type="match status" value="1"/>
</dbReference>
<name>A0A4R2GR67_9HYPH</name>
<dbReference type="InterPro" id="IPR043428">
    <property type="entry name" value="LivM-like"/>
</dbReference>
<dbReference type="GO" id="GO:0005886">
    <property type="term" value="C:plasma membrane"/>
    <property type="evidence" value="ECO:0007669"/>
    <property type="project" value="UniProtKB-SubCell"/>
</dbReference>
<dbReference type="InterPro" id="IPR003593">
    <property type="entry name" value="AAA+_ATPase"/>
</dbReference>
<dbReference type="GO" id="GO:0015658">
    <property type="term" value="F:branched-chain amino acid transmembrane transporter activity"/>
    <property type="evidence" value="ECO:0007669"/>
    <property type="project" value="InterPro"/>
</dbReference>
<dbReference type="InterPro" id="IPR001851">
    <property type="entry name" value="ABC_transp_permease"/>
</dbReference>
<feature type="transmembrane region" description="Helical" evidence="9">
    <location>
        <begin position="36"/>
        <end position="57"/>
    </location>
</feature>
<dbReference type="PROSITE" id="PS50893">
    <property type="entry name" value="ABC_TRANSPORTER_2"/>
    <property type="match status" value="1"/>
</dbReference>
<dbReference type="AlphaFoldDB" id="A0A4R2GR67"/>
<keyword evidence="7 9" id="KW-0472">Membrane</keyword>
<dbReference type="Gene3D" id="3.40.50.300">
    <property type="entry name" value="P-loop containing nucleotide triphosphate hydrolases"/>
    <property type="match status" value="1"/>
</dbReference>
<keyword evidence="12" id="KW-1185">Reference proteome</keyword>
<feature type="transmembrane region" description="Helical" evidence="9">
    <location>
        <begin position="117"/>
        <end position="136"/>
    </location>
</feature>
<keyword evidence="4" id="KW-0547">Nucleotide-binding</keyword>
<comment type="subcellular location">
    <subcellularLocation>
        <location evidence="1">Cell membrane</location>
        <topology evidence="1">Multi-pass membrane protein</topology>
    </subcellularLocation>
</comment>
<protein>
    <submittedName>
        <fullName evidence="11">Branched-chain amino acid transport system permease protein</fullName>
    </submittedName>
</protein>
<dbReference type="CDD" id="cd06581">
    <property type="entry name" value="TM_PBP1_LivM_like"/>
    <property type="match status" value="1"/>
</dbReference>
<dbReference type="EMBL" id="SLWL01000010">
    <property type="protein sequence ID" value="TCO12108.1"/>
    <property type="molecule type" value="Genomic_DNA"/>
</dbReference>
<dbReference type="Pfam" id="PF00005">
    <property type="entry name" value="ABC_tran"/>
    <property type="match status" value="1"/>
</dbReference>
<accession>A0A4R2GR67</accession>
<keyword evidence="5" id="KW-0067">ATP-binding</keyword>
<evidence type="ECO:0000313" key="11">
    <source>
        <dbReference type="EMBL" id="TCO12108.1"/>
    </source>
</evidence>
<evidence type="ECO:0000259" key="10">
    <source>
        <dbReference type="PROSITE" id="PS50893"/>
    </source>
</evidence>
<dbReference type="SUPFAM" id="SSF52540">
    <property type="entry name" value="P-loop containing nucleoside triphosphate hydrolases"/>
    <property type="match status" value="1"/>
</dbReference>
<dbReference type="RefSeq" id="WP_132008287.1">
    <property type="nucleotide sequence ID" value="NZ_JBHUNN010000002.1"/>
</dbReference>
<reference evidence="11 12" key="1">
    <citation type="submission" date="2019-03" db="EMBL/GenBank/DDBJ databases">
        <title>Genomic Encyclopedia of Type Strains, Phase IV (KMG-IV): sequencing the most valuable type-strain genomes for metagenomic binning, comparative biology and taxonomic classification.</title>
        <authorList>
            <person name="Goeker M."/>
        </authorList>
    </citation>
    <scope>NUCLEOTIDE SEQUENCE [LARGE SCALE GENOMIC DNA]</scope>
    <source>
        <strain evidence="11 12">DSM 22958</strain>
    </source>
</reference>
<feature type="domain" description="ABC transporter" evidence="10">
    <location>
        <begin position="350"/>
        <end position="597"/>
    </location>
</feature>
<dbReference type="Proteomes" id="UP000294881">
    <property type="component" value="Unassembled WGS sequence"/>
</dbReference>
<sequence>MAASVAKSRGLAGLLVQAALVVIVLALPLALDPYGYPLFVATQLGVYVIAAIGLNLLAGYAGQVSLGHGAFIAIGAYATALLTVDQGWSFWLAALAGVALSALMGVLMALPSFRLSTWYFAFITLAFAQVFEKMIVEWRGLTKGFAGVVGVQPPSVFGHVLEPAGVYWLVAIIAIIGFWLVNNLVRSRFGRGFVAVRDAPAAAQAAGASPARLKLLAFVIAACFAGVAGAFFAVQKTVVTPDDFTAEFSIFFLLTVVLGGLGTRWGPVVGALVFFLVPELLTGLESWRMMVYGAALLALMLFAPHGLVGAARSLFDRLRPKQAGQTTQPAETVQPQGAHVERPAISGLSLEVKDLRKSFGGVVALGGVDLSVAPGTCAAIVGPNGSGKTTLLNVVGAYYRRDAGAVLLGGRETKGLSPQQIAGEGLGRTFQTPRLLGELTVLDNVLLGAFRRERASLPGTMLRLPGAMAEAERLRAEAMELLAFVGVADRADDLASETPHGHQRLVEIARALMGGARLIMLDEPAAGLSMTELDRLEQLIRRILALGATVVIVEHHLDLVASIASHVTVLDRGVVLASGAPQAVFADAAVMAAYMGERALNEQASDQLSDEAAGEVARPRPVPAKGA</sequence>
<evidence type="ECO:0000313" key="12">
    <source>
        <dbReference type="Proteomes" id="UP000294881"/>
    </source>
</evidence>